<evidence type="ECO:0000256" key="5">
    <source>
        <dbReference type="ARBA" id="ARBA00022842"/>
    </source>
</evidence>
<dbReference type="PANTHER" id="PTHR42946:SF1">
    <property type="entry name" value="PHOSPHOGLUCOMUTASE (ALPHA-D-GLUCOSE-1,6-BISPHOSPHATE-DEPENDENT)"/>
    <property type="match status" value="1"/>
</dbReference>
<keyword evidence="5 7" id="KW-0460">Magnesium</keyword>
<dbReference type="InterPro" id="IPR005844">
    <property type="entry name" value="A-D-PHexomutase_a/b/a-I"/>
</dbReference>
<dbReference type="InterPro" id="IPR016055">
    <property type="entry name" value="A-D-PHexomutase_a/b/a-I/II/III"/>
</dbReference>
<feature type="domain" description="Alpha-D-phosphohexomutase alpha/beta/alpha" evidence="9">
    <location>
        <begin position="14"/>
        <end position="134"/>
    </location>
</feature>
<evidence type="ECO:0000256" key="3">
    <source>
        <dbReference type="ARBA" id="ARBA00022553"/>
    </source>
</evidence>
<dbReference type="Pfam" id="PF02880">
    <property type="entry name" value="PGM_PMM_III"/>
    <property type="match status" value="1"/>
</dbReference>
<evidence type="ECO:0000259" key="11">
    <source>
        <dbReference type="Pfam" id="PF02880"/>
    </source>
</evidence>
<dbReference type="GO" id="GO:0004615">
    <property type="term" value="F:phosphomannomutase activity"/>
    <property type="evidence" value="ECO:0007669"/>
    <property type="project" value="TreeGrafter"/>
</dbReference>
<dbReference type="Gene3D" id="3.40.120.10">
    <property type="entry name" value="Alpha-D-Glucose-1,6-Bisphosphate, subunit A, domain 3"/>
    <property type="match status" value="3"/>
</dbReference>
<comment type="similarity">
    <text evidence="2 7">Belongs to the phosphohexose mutase family.</text>
</comment>
<dbReference type="RefSeq" id="WP_000209291.1">
    <property type="nucleotide sequence ID" value="NZ_CP060094.1"/>
</dbReference>
<evidence type="ECO:0000259" key="8">
    <source>
        <dbReference type="Pfam" id="PF00408"/>
    </source>
</evidence>
<evidence type="ECO:0000256" key="6">
    <source>
        <dbReference type="ARBA" id="ARBA00023235"/>
    </source>
</evidence>
<dbReference type="InterPro" id="IPR036900">
    <property type="entry name" value="A-D-PHexomutase_C_sf"/>
</dbReference>
<dbReference type="GO" id="GO:0005829">
    <property type="term" value="C:cytosol"/>
    <property type="evidence" value="ECO:0007669"/>
    <property type="project" value="TreeGrafter"/>
</dbReference>
<proteinExistence type="inferred from homology"/>
<dbReference type="GO" id="GO:0000287">
    <property type="term" value="F:magnesium ion binding"/>
    <property type="evidence" value="ECO:0007669"/>
    <property type="project" value="InterPro"/>
</dbReference>
<dbReference type="CDD" id="cd03088">
    <property type="entry name" value="ManB"/>
    <property type="match status" value="1"/>
</dbReference>
<protein>
    <submittedName>
        <fullName evidence="12">Phosphomannomutase</fullName>
    </submittedName>
</protein>
<dbReference type="Pfam" id="PF02879">
    <property type="entry name" value="PGM_PMM_II"/>
    <property type="match status" value="1"/>
</dbReference>
<reference evidence="12" key="2">
    <citation type="submission" date="2008-07" db="EMBL/GenBank/DDBJ databases">
        <authorList>
            <consortium name="Broad Institute Genome Sequencing Platform"/>
            <person name="Colwell R."/>
            <person name="Grim C.J."/>
            <person name="Young S."/>
            <person name="Jaffe D."/>
            <person name="Gnerre S."/>
            <person name="Berlin A."/>
            <person name="Heiman D."/>
            <person name="Hepburn T."/>
            <person name="Shea T."/>
            <person name="Sykes S."/>
            <person name="Alvarado L."/>
            <person name="Kodira C."/>
            <person name="Heidelberg J."/>
            <person name="Lander E."/>
            <person name="Galagan J."/>
            <person name="Nusbaum C."/>
            <person name="Birren B."/>
        </authorList>
    </citation>
    <scope>NUCLEOTIDE SEQUENCE [LARGE SCALE GENOMIC DNA]</scope>
    <source>
        <strain evidence="12">MO10</strain>
    </source>
</reference>
<dbReference type="SUPFAM" id="SSF53738">
    <property type="entry name" value="Phosphoglucomutase, first 3 domains"/>
    <property type="match status" value="3"/>
</dbReference>
<keyword evidence="6" id="KW-0413">Isomerase</keyword>
<evidence type="ECO:0000259" key="9">
    <source>
        <dbReference type="Pfam" id="PF02878"/>
    </source>
</evidence>
<dbReference type="InterPro" id="IPR005846">
    <property type="entry name" value="A-D-PHexomutase_a/b/a-III"/>
</dbReference>
<dbReference type="GO" id="GO:0006048">
    <property type="term" value="P:UDP-N-acetylglucosamine biosynthetic process"/>
    <property type="evidence" value="ECO:0007669"/>
    <property type="project" value="TreeGrafter"/>
</dbReference>
<dbReference type="InterPro" id="IPR005843">
    <property type="entry name" value="A-D-PHexomutase_C"/>
</dbReference>
<comment type="cofactor">
    <cofactor evidence="1">
        <name>Mg(2+)</name>
        <dbReference type="ChEBI" id="CHEBI:18420"/>
    </cofactor>
</comment>
<sequence length="483" mass="52526">MTTLKELSIEQDVAFGTSGVRALVENLTPKLCYAYAQAFLQQICSNATQVAVAIDLRPSSPDIACAMLKAAQDLNIDVVFCGALPTPALAYFAMQNAMPSIMITGSHIPFDRNGFKFYTTTGEITKADELSIQNAPVSERSSDFCLAALPPVDLAASFLYQKRYTDLFLSTALKGKRIGLYEHSGVGRDLITSILRQLGAEVISLDRTDTFVPIDTEAVSEADQQKAFAWSKEWALDAIVSTDGDADRPLISDENGLWLRGDVVGILVARFLQATHVATPVNANTALELANPNMFTKRTRIGSPYVIEAMQALALQATTTTGSPKVVGYEANGGFLVGNDMPCGLGMLNALPTRDAVLPILAVLCQSAQDGLPISQLVDGLPARYTYSDRIQQVPTEFSQRLIKQLKEDSQQMQCFLEATGVEAPSVDTVDETDGLRIHLSNYEIVHLRPSGNAPELRCYAESSEMNRAKQIVELALRYVQSI</sequence>
<dbReference type="Pfam" id="PF02878">
    <property type="entry name" value="PGM_PMM_I"/>
    <property type="match status" value="1"/>
</dbReference>
<dbReference type="Proteomes" id="UP000004687">
    <property type="component" value="Unassembled WGS sequence"/>
</dbReference>
<feature type="domain" description="Alpha-D-phosphohexomutase alpha/beta/alpha" evidence="11">
    <location>
        <begin position="261"/>
        <end position="385"/>
    </location>
</feature>
<dbReference type="GO" id="GO:0008966">
    <property type="term" value="F:phosphoglucosamine mutase activity"/>
    <property type="evidence" value="ECO:0007669"/>
    <property type="project" value="TreeGrafter"/>
</dbReference>
<keyword evidence="4 7" id="KW-0479">Metal-binding</keyword>
<organism evidence="12">
    <name type="scientific">Vibrio cholerae (strain MO10)</name>
    <dbReference type="NCBI Taxonomy" id="345072"/>
    <lineage>
        <taxon>Bacteria</taxon>
        <taxon>Pseudomonadati</taxon>
        <taxon>Pseudomonadota</taxon>
        <taxon>Gammaproteobacteria</taxon>
        <taxon>Vibrionales</taxon>
        <taxon>Vibrionaceae</taxon>
        <taxon>Vibrio</taxon>
    </lineage>
</organism>
<dbReference type="AlphaFoldDB" id="A0A0X1L4R1"/>
<dbReference type="EMBL" id="DS990140">
    <property type="protein sequence ID" value="EET25512.1"/>
    <property type="molecule type" value="Genomic_DNA"/>
</dbReference>
<keyword evidence="3" id="KW-0597">Phosphoprotein</keyword>
<dbReference type="GO" id="GO:0005975">
    <property type="term" value="P:carbohydrate metabolic process"/>
    <property type="evidence" value="ECO:0007669"/>
    <property type="project" value="InterPro"/>
</dbReference>
<dbReference type="PROSITE" id="PS00710">
    <property type="entry name" value="PGM_PMM"/>
    <property type="match status" value="1"/>
</dbReference>
<evidence type="ECO:0000256" key="1">
    <source>
        <dbReference type="ARBA" id="ARBA00001946"/>
    </source>
</evidence>
<dbReference type="Gene3D" id="3.30.310.50">
    <property type="entry name" value="Alpha-D-phosphohexomutase, C-terminal domain"/>
    <property type="match status" value="1"/>
</dbReference>
<name>A0A0X1L4R1_VIBCO</name>
<evidence type="ECO:0000313" key="12">
    <source>
        <dbReference type="EMBL" id="EET25512.1"/>
    </source>
</evidence>
<evidence type="ECO:0000256" key="7">
    <source>
        <dbReference type="RuleBase" id="RU004326"/>
    </source>
</evidence>
<feature type="domain" description="Alpha-D-phosphohexomutase C-terminal" evidence="8">
    <location>
        <begin position="426"/>
        <end position="474"/>
    </location>
</feature>
<feature type="domain" description="Alpha-D-phosphohexomutase alpha/beta/alpha" evidence="10">
    <location>
        <begin position="160"/>
        <end position="256"/>
    </location>
</feature>
<evidence type="ECO:0000256" key="4">
    <source>
        <dbReference type="ARBA" id="ARBA00022723"/>
    </source>
</evidence>
<dbReference type="PANTHER" id="PTHR42946">
    <property type="entry name" value="PHOSPHOHEXOSE MUTASE"/>
    <property type="match status" value="1"/>
</dbReference>
<evidence type="ECO:0000259" key="10">
    <source>
        <dbReference type="Pfam" id="PF02879"/>
    </source>
</evidence>
<dbReference type="InterPro" id="IPR005845">
    <property type="entry name" value="A-D-PHexomutase_a/b/a-II"/>
</dbReference>
<accession>A0A0X1L4R1</accession>
<dbReference type="InterPro" id="IPR016066">
    <property type="entry name" value="A-D-PHexomutase_CS"/>
</dbReference>
<gene>
    <name evidence="12" type="ORF">VchoM_03539</name>
</gene>
<evidence type="ECO:0000256" key="2">
    <source>
        <dbReference type="ARBA" id="ARBA00010231"/>
    </source>
</evidence>
<dbReference type="Pfam" id="PF00408">
    <property type="entry name" value="PGM_PMM_IV"/>
    <property type="match status" value="1"/>
</dbReference>
<dbReference type="InterPro" id="IPR050060">
    <property type="entry name" value="Phosphoglucosamine_mutase"/>
</dbReference>
<reference evidence="12" key="1">
    <citation type="submission" date="2005-09" db="EMBL/GenBank/DDBJ databases">
        <title>Annotation of Vibrio cholerae MO10.</title>
        <authorList>
            <person name="Colwell R."/>
            <person name="Grim C.J."/>
            <person name="Young S."/>
            <person name="Jaffe D."/>
            <person name="Gnerre S."/>
            <person name="Berlin A."/>
            <person name="Heiman D."/>
            <person name="Hepburn T."/>
            <person name="Shea T."/>
            <person name="Sykes S."/>
            <person name="Yandava C."/>
            <person name="Alvarado L."/>
            <person name="Kodira C."/>
            <person name="Borodovsky M."/>
            <person name="Heidelberg J."/>
            <person name="Lander E."/>
            <person name="Galagan J."/>
            <person name="Nusbaum C."/>
            <person name="Birren B."/>
        </authorList>
    </citation>
    <scope>NUCLEOTIDE SEQUENCE [LARGE SCALE GENOMIC DNA]</scope>
    <source>
        <strain evidence="12">MO10</strain>
    </source>
</reference>
<dbReference type="GO" id="GO:0009252">
    <property type="term" value="P:peptidoglycan biosynthetic process"/>
    <property type="evidence" value="ECO:0007669"/>
    <property type="project" value="TreeGrafter"/>
</dbReference>
<dbReference type="HOGENOM" id="CLU_045514_1_0_6"/>
<dbReference type="SUPFAM" id="SSF55957">
    <property type="entry name" value="Phosphoglucomutase, C-terminal domain"/>
    <property type="match status" value="1"/>
</dbReference>